<dbReference type="HOGENOM" id="CLU_2875588_0_0_11"/>
<protein>
    <submittedName>
        <fullName evidence="1">Uncharacterized protein</fullName>
    </submittedName>
</protein>
<organism evidence="1 2">
    <name type="scientific">Actinoplanes missouriensis (strain ATCC 14538 / DSM 43046 / CBS 188.64 / JCM 3121 / NBRC 102363 / NCIMB 12654 / NRRL B-3342 / UNCC 431)</name>
    <dbReference type="NCBI Taxonomy" id="512565"/>
    <lineage>
        <taxon>Bacteria</taxon>
        <taxon>Bacillati</taxon>
        <taxon>Actinomycetota</taxon>
        <taxon>Actinomycetes</taxon>
        <taxon>Micromonosporales</taxon>
        <taxon>Micromonosporaceae</taxon>
        <taxon>Actinoplanes</taxon>
    </lineage>
</organism>
<accession>I0H2T7</accession>
<dbReference type="KEGG" id="ams:AMIS_21040"/>
<dbReference type="STRING" id="512565.AMIS_21040"/>
<keyword evidence="2" id="KW-1185">Reference proteome</keyword>
<dbReference type="EMBL" id="AP012319">
    <property type="protein sequence ID" value="BAL87324.1"/>
    <property type="molecule type" value="Genomic_DNA"/>
</dbReference>
<evidence type="ECO:0000313" key="1">
    <source>
        <dbReference type="EMBL" id="BAL87324.1"/>
    </source>
</evidence>
<sequence length="63" mass="6955">MTADHENIAAARAMFAEARDNLADALAEECPGPHRLVQRRDGLPAWCEACGYTEDGDRIQEQP</sequence>
<dbReference type="AlphaFoldDB" id="I0H2T7"/>
<dbReference type="Proteomes" id="UP000007882">
    <property type="component" value="Chromosome"/>
</dbReference>
<dbReference type="OrthoDB" id="5197910at2"/>
<proteinExistence type="predicted"/>
<dbReference type="PATRIC" id="fig|512565.3.peg.2104"/>
<name>I0H2T7_ACTM4</name>
<gene>
    <name evidence="1" type="ordered locus">AMIS_21040</name>
</gene>
<reference evidence="1 2" key="1">
    <citation type="submission" date="2012-02" db="EMBL/GenBank/DDBJ databases">
        <title>Complete genome sequence of Actinoplanes missouriensis 431 (= NBRC 102363).</title>
        <authorList>
            <person name="Ohnishi Y."/>
            <person name="Ishikawa J."/>
            <person name="Sekine M."/>
            <person name="Hosoyama A."/>
            <person name="Harada T."/>
            <person name="Narita H."/>
            <person name="Hata T."/>
            <person name="Konno Y."/>
            <person name="Tutikane K."/>
            <person name="Fujita N."/>
            <person name="Horinouchi S."/>
            <person name="Hayakawa M."/>
        </authorList>
    </citation>
    <scope>NUCLEOTIDE SEQUENCE [LARGE SCALE GENOMIC DNA]</scope>
    <source>
        <strain evidence="2">ATCC 14538 / DSM 43046 / CBS 188.64 / JCM 3121 / NBRC 102363 / NCIMB 12654 / NRRL B-3342 / UNCC 431</strain>
    </source>
</reference>
<evidence type="ECO:0000313" key="2">
    <source>
        <dbReference type="Proteomes" id="UP000007882"/>
    </source>
</evidence>
<dbReference type="RefSeq" id="WP_014442219.1">
    <property type="nucleotide sequence ID" value="NC_017093.1"/>
</dbReference>